<keyword evidence="1" id="KW-0732">Signal</keyword>
<dbReference type="SUPFAM" id="SSF48452">
    <property type="entry name" value="TPR-like"/>
    <property type="match status" value="1"/>
</dbReference>
<reference evidence="6 7" key="1">
    <citation type="submission" date="2016-10" db="EMBL/GenBank/DDBJ databases">
        <authorList>
            <person name="de Groot N.N."/>
        </authorList>
    </citation>
    <scope>NUCLEOTIDE SEQUENCE [LARGE SCALE GENOMIC DNA]</scope>
    <source>
        <strain evidence="6 7">DSM 8423</strain>
    </source>
</reference>
<dbReference type="RefSeq" id="WP_175476291.1">
    <property type="nucleotide sequence ID" value="NZ_FOBS01000001.1"/>
</dbReference>
<organism evidence="6 7">
    <name type="scientific">Syntrophus gentianae</name>
    <dbReference type="NCBI Taxonomy" id="43775"/>
    <lineage>
        <taxon>Bacteria</taxon>
        <taxon>Pseudomonadati</taxon>
        <taxon>Thermodesulfobacteriota</taxon>
        <taxon>Syntrophia</taxon>
        <taxon>Syntrophales</taxon>
        <taxon>Syntrophaceae</taxon>
        <taxon>Syntrophus</taxon>
    </lineage>
</organism>
<sequence length="242" mass="28459">MNYKIPYHRYLTLLCAVSLVLSLLAGCDFFRKSSMSRGTPEGLYKQGYTDYQNGRYKKAVQSFERLRDEYPLSDLAILAKLGIGDAYYSDKSYAEAEAAYSDFIYLHPTNENLPYVMYQIGMCHYEQILSIDRDQSETRRAAKEFEKLLVRFPNSKFTLMAEKMLRECRSRLAEHEFYVGEFYFKTKNYQSALQRFETIAREYANLGLDYKTAVYIEETKKVMVLEEAKKVEEAKKKEKEKK</sequence>
<dbReference type="InterPro" id="IPR011990">
    <property type="entry name" value="TPR-like_helical_dom_sf"/>
</dbReference>
<dbReference type="Gene3D" id="1.25.40.10">
    <property type="entry name" value="Tetratricopeptide repeat domain"/>
    <property type="match status" value="1"/>
</dbReference>
<dbReference type="InterPro" id="IPR019734">
    <property type="entry name" value="TPR_rpt"/>
</dbReference>
<dbReference type="PROSITE" id="PS51257">
    <property type="entry name" value="PROKAR_LIPOPROTEIN"/>
    <property type="match status" value="1"/>
</dbReference>
<keyword evidence="7" id="KW-1185">Reference proteome</keyword>
<dbReference type="NCBIfam" id="TIGR03302">
    <property type="entry name" value="OM_YfiO"/>
    <property type="match status" value="1"/>
</dbReference>
<accession>A0A1H7U8V7</accession>
<name>A0A1H7U8V7_9BACT</name>
<evidence type="ECO:0000256" key="1">
    <source>
        <dbReference type="ARBA" id="ARBA00022729"/>
    </source>
</evidence>
<dbReference type="AlphaFoldDB" id="A0A1H7U8V7"/>
<feature type="repeat" description="TPR" evidence="4">
    <location>
        <begin position="77"/>
        <end position="110"/>
    </location>
</feature>
<gene>
    <name evidence="6" type="ORF">SAMN04489760_10142</name>
</gene>
<dbReference type="PANTHER" id="PTHR37423:SF2">
    <property type="entry name" value="MEMBRANE-BOUND LYTIC MUREIN TRANSGLYCOSYLASE C"/>
    <property type="match status" value="1"/>
</dbReference>
<dbReference type="STRING" id="43775.SAMN04489760_10142"/>
<feature type="domain" description="Outer membrane lipoprotein BamD-like" evidence="5">
    <location>
        <begin position="39"/>
        <end position="231"/>
    </location>
</feature>
<dbReference type="HAMAP" id="MF_00922">
    <property type="entry name" value="OM_assembly_BamD"/>
    <property type="match status" value="1"/>
</dbReference>
<dbReference type="PANTHER" id="PTHR37423">
    <property type="entry name" value="SOLUBLE LYTIC MUREIN TRANSGLYCOSYLASE-RELATED"/>
    <property type="match status" value="1"/>
</dbReference>
<dbReference type="SMART" id="SM00028">
    <property type="entry name" value="TPR"/>
    <property type="match status" value="3"/>
</dbReference>
<dbReference type="EMBL" id="FOBS01000001">
    <property type="protein sequence ID" value="SEL93411.1"/>
    <property type="molecule type" value="Genomic_DNA"/>
</dbReference>
<evidence type="ECO:0000313" key="6">
    <source>
        <dbReference type="EMBL" id="SEL93411.1"/>
    </source>
</evidence>
<proteinExistence type="inferred from homology"/>
<evidence type="ECO:0000259" key="5">
    <source>
        <dbReference type="Pfam" id="PF13525"/>
    </source>
</evidence>
<dbReference type="InterPro" id="IPR039565">
    <property type="entry name" value="BamD-like"/>
</dbReference>
<keyword evidence="2" id="KW-0472">Membrane</keyword>
<evidence type="ECO:0000256" key="4">
    <source>
        <dbReference type="PROSITE-ProRule" id="PRU00339"/>
    </source>
</evidence>
<protein>
    <submittedName>
        <fullName evidence="6">Beta-barrel assembly machine subunit BamD</fullName>
    </submittedName>
</protein>
<dbReference type="InterPro" id="IPR017689">
    <property type="entry name" value="BamD"/>
</dbReference>
<keyword evidence="3" id="KW-0998">Cell outer membrane</keyword>
<evidence type="ECO:0000256" key="3">
    <source>
        <dbReference type="ARBA" id="ARBA00023237"/>
    </source>
</evidence>
<evidence type="ECO:0000313" key="7">
    <source>
        <dbReference type="Proteomes" id="UP000198744"/>
    </source>
</evidence>
<evidence type="ECO:0000256" key="2">
    <source>
        <dbReference type="ARBA" id="ARBA00023136"/>
    </source>
</evidence>
<dbReference type="Proteomes" id="UP000198744">
    <property type="component" value="Unassembled WGS sequence"/>
</dbReference>
<dbReference type="PROSITE" id="PS50005">
    <property type="entry name" value="TPR"/>
    <property type="match status" value="1"/>
</dbReference>
<dbReference type="Pfam" id="PF13525">
    <property type="entry name" value="YfiO"/>
    <property type="match status" value="1"/>
</dbReference>
<keyword evidence="4" id="KW-0802">TPR repeat</keyword>